<feature type="compositionally biased region" description="Basic and acidic residues" evidence="1">
    <location>
        <begin position="22"/>
        <end position="34"/>
    </location>
</feature>
<dbReference type="EMBL" id="JTDE01022176">
    <property type="protein sequence ID" value="KAF7231975.1"/>
    <property type="molecule type" value="Genomic_DNA"/>
</dbReference>
<name>A0A8S9YDI3_9TREM</name>
<dbReference type="AlphaFoldDB" id="A0A8S9YDI3"/>
<feature type="compositionally biased region" description="Basic and acidic residues" evidence="1">
    <location>
        <begin position="86"/>
        <end position="104"/>
    </location>
</feature>
<reference evidence="2" key="1">
    <citation type="submission" date="2019-07" db="EMBL/GenBank/DDBJ databases">
        <title>Annotation for the trematode Paragonimus miyazaki's.</title>
        <authorList>
            <person name="Choi Y.-J."/>
        </authorList>
    </citation>
    <scope>NUCLEOTIDE SEQUENCE</scope>
    <source>
        <strain evidence="2">Japan</strain>
    </source>
</reference>
<feature type="region of interest" description="Disordered" evidence="1">
    <location>
        <begin position="1"/>
        <end position="35"/>
    </location>
</feature>
<organism evidence="2 3">
    <name type="scientific">Paragonimus skrjabini miyazakii</name>
    <dbReference type="NCBI Taxonomy" id="59628"/>
    <lineage>
        <taxon>Eukaryota</taxon>
        <taxon>Metazoa</taxon>
        <taxon>Spiralia</taxon>
        <taxon>Lophotrochozoa</taxon>
        <taxon>Platyhelminthes</taxon>
        <taxon>Trematoda</taxon>
        <taxon>Digenea</taxon>
        <taxon>Plagiorchiida</taxon>
        <taxon>Troglotremata</taxon>
        <taxon>Troglotrematidae</taxon>
        <taxon>Paragonimus</taxon>
    </lineage>
</organism>
<evidence type="ECO:0000313" key="3">
    <source>
        <dbReference type="Proteomes" id="UP000822476"/>
    </source>
</evidence>
<feature type="region of interest" description="Disordered" evidence="1">
    <location>
        <begin position="86"/>
        <end position="106"/>
    </location>
</feature>
<proteinExistence type="predicted"/>
<gene>
    <name evidence="2" type="ORF">EG68_08835</name>
</gene>
<protein>
    <submittedName>
        <fullName evidence="2">Uncharacterized protein</fullName>
    </submittedName>
</protein>
<evidence type="ECO:0000313" key="2">
    <source>
        <dbReference type="EMBL" id="KAF7231975.1"/>
    </source>
</evidence>
<dbReference type="Proteomes" id="UP000822476">
    <property type="component" value="Unassembled WGS sequence"/>
</dbReference>
<keyword evidence="3" id="KW-1185">Reference proteome</keyword>
<comment type="caution">
    <text evidence="2">The sequence shown here is derived from an EMBL/GenBank/DDBJ whole genome shotgun (WGS) entry which is preliminary data.</text>
</comment>
<sequence>MSVTIKDEPITDMTDTQTQRSILKDSEVETDSHQRTRFVLSPLTPNAPTSVRQPDFIQVTDSLEATKRTDFFKAWDCRGEDVRMRDNPENFENDHSNKQREQPVRKKRYVYSATSTDTLNQKVKSRYTSYPEEVLMKNLENLIDNSTLYNDGLTYSKMEQFDVRWSLMGAAGEAQVWPSLRTSTSVLSRHSAEAVTHALSKRRKLLKRTNAVEKKVQRSVRSNLVSNYGQRSLAVLNSNPSAHELFCRRRHRIRAYTHSKINKKFSLSKSTEKEVRSEMSNDGESLNYSDVSSPTYCPLVDAQFWRPATVDAAMQAIREEIFWRNTAADIPLKHKSDSSRNMALPRFTSCRHYSSTCSPVRERPRSRLQGELTPA</sequence>
<dbReference type="OrthoDB" id="6253149at2759"/>
<evidence type="ECO:0000256" key="1">
    <source>
        <dbReference type="SAM" id="MobiDB-lite"/>
    </source>
</evidence>
<accession>A0A8S9YDI3</accession>